<comment type="caution">
    <text evidence="2">The sequence shown here is derived from an EMBL/GenBank/DDBJ whole genome shotgun (WGS) entry which is preliminary data.</text>
</comment>
<keyword evidence="3" id="KW-1185">Reference proteome</keyword>
<proteinExistence type="predicted"/>
<evidence type="ECO:0000313" key="3">
    <source>
        <dbReference type="Proteomes" id="UP001603857"/>
    </source>
</evidence>
<dbReference type="EMBL" id="JBGMDY010000005">
    <property type="protein sequence ID" value="KAL2335560.1"/>
    <property type="molecule type" value="Genomic_DNA"/>
</dbReference>
<organism evidence="2 3">
    <name type="scientific">Flemingia macrophylla</name>
    <dbReference type="NCBI Taxonomy" id="520843"/>
    <lineage>
        <taxon>Eukaryota</taxon>
        <taxon>Viridiplantae</taxon>
        <taxon>Streptophyta</taxon>
        <taxon>Embryophyta</taxon>
        <taxon>Tracheophyta</taxon>
        <taxon>Spermatophyta</taxon>
        <taxon>Magnoliopsida</taxon>
        <taxon>eudicotyledons</taxon>
        <taxon>Gunneridae</taxon>
        <taxon>Pentapetalae</taxon>
        <taxon>rosids</taxon>
        <taxon>fabids</taxon>
        <taxon>Fabales</taxon>
        <taxon>Fabaceae</taxon>
        <taxon>Papilionoideae</taxon>
        <taxon>50 kb inversion clade</taxon>
        <taxon>NPAAA clade</taxon>
        <taxon>indigoferoid/millettioid clade</taxon>
        <taxon>Phaseoleae</taxon>
        <taxon>Flemingia</taxon>
    </lineage>
</organism>
<protein>
    <submittedName>
        <fullName evidence="2">Uncharacterized protein</fullName>
    </submittedName>
</protein>
<sequence>MRDSGDTLQLNILALVGGGSHPQYPPIKVMIRDDHYSSRSNSQMSNSLILACLGLHKVARIALTLDEMNDQVAPPLFLPASQNRHHPLSPRELRLHPPSQPPQVDATLSPRESRLHPPSRPPQIDATLSPRESCVASPPSRSFHPDVTNNNLLFNFLLDKDRSTYSNL</sequence>
<accession>A0ABD1MIE7</accession>
<evidence type="ECO:0000256" key="1">
    <source>
        <dbReference type="SAM" id="MobiDB-lite"/>
    </source>
</evidence>
<evidence type="ECO:0000313" key="2">
    <source>
        <dbReference type="EMBL" id="KAL2335560.1"/>
    </source>
</evidence>
<dbReference type="Proteomes" id="UP001603857">
    <property type="component" value="Unassembled WGS sequence"/>
</dbReference>
<gene>
    <name evidence="2" type="ORF">Fmac_016773</name>
</gene>
<feature type="region of interest" description="Disordered" evidence="1">
    <location>
        <begin position="77"/>
        <end position="142"/>
    </location>
</feature>
<reference evidence="2 3" key="1">
    <citation type="submission" date="2024-08" db="EMBL/GenBank/DDBJ databases">
        <title>Insights into the chromosomal genome structure of Flemingia macrophylla.</title>
        <authorList>
            <person name="Ding Y."/>
            <person name="Zhao Y."/>
            <person name="Bi W."/>
            <person name="Wu M."/>
            <person name="Zhao G."/>
            <person name="Gong Y."/>
            <person name="Li W."/>
            <person name="Zhang P."/>
        </authorList>
    </citation>
    <scope>NUCLEOTIDE SEQUENCE [LARGE SCALE GENOMIC DNA]</scope>
    <source>
        <strain evidence="2">DYQJB</strain>
        <tissue evidence="2">Leaf</tissue>
    </source>
</reference>
<dbReference type="AlphaFoldDB" id="A0ABD1MIE7"/>
<name>A0ABD1MIE7_9FABA</name>